<feature type="transmembrane region" description="Helical" evidence="2">
    <location>
        <begin position="21"/>
        <end position="39"/>
    </location>
</feature>
<dbReference type="OrthoDB" id="166978at2"/>
<organism evidence="3 4">
    <name type="scientific">Antrihabitans cavernicola</name>
    <dbReference type="NCBI Taxonomy" id="2495913"/>
    <lineage>
        <taxon>Bacteria</taxon>
        <taxon>Bacillati</taxon>
        <taxon>Actinomycetota</taxon>
        <taxon>Actinomycetes</taxon>
        <taxon>Mycobacteriales</taxon>
        <taxon>Nocardiaceae</taxon>
        <taxon>Antrihabitans</taxon>
    </lineage>
</organism>
<evidence type="ECO:0000256" key="1">
    <source>
        <dbReference type="SAM" id="MobiDB-lite"/>
    </source>
</evidence>
<dbReference type="EMBL" id="VLNY01000001">
    <property type="protein sequence ID" value="KAA0024782.1"/>
    <property type="molecule type" value="Genomic_DNA"/>
</dbReference>
<evidence type="ECO:0000313" key="4">
    <source>
        <dbReference type="Proteomes" id="UP000322244"/>
    </source>
</evidence>
<proteinExistence type="predicted"/>
<feature type="region of interest" description="Disordered" evidence="1">
    <location>
        <begin position="71"/>
        <end position="101"/>
    </location>
</feature>
<sequence length="192" mass="20885">MSHINQTPHPAVVRKPRKWPWILGLLVTLILGTAIGITAKPEPADPLTQRTAAIEQREKSVEDRDQAITERENQLAGKTQSASTAFDTRKQQLDQREAGLASREQALLPKEQAAAKYTIRGDGIFLVGKDINPGTYRNTGNKGCYWQRSSGTSGSLDEILANGNESGPAVVTIQASDVAFTTKRCGTWTLAN</sequence>
<dbReference type="RefSeq" id="WP_149428557.1">
    <property type="nucleotide sequence ID" value="NZ_VLNY01000001.1"/>
</dbReference>
<dbReference type="Proteomes" id="UP000322244">
    <property type="component" value="Unassembled WGS sequence"/>
</dbReference>
<dbReference type="AlphaFoldDB" id="A0A5A7SHY2"/>
<reference evidence="3 4" key="1">
    <citation type="submission" date="2019-07" db="EMBL/GenBank/DDBJ databases">
        <title>Rhodococcus cavernicolus sp. nov., isolated from a cave.</title>
        <authorList>
            <person name="Lee S.D."/>
        </authorList>
    </citation>
    <scope>NUCLEOTIDE SEQUENCE [LARGE SCALE GENOMIC DNA]</scope>
    <source>
        <strain evidence="3 4">C1-24</strain>
    </source>
</reference>
<comment type="caution">
    <text evidence="3">The sequence shown here is derived from an EMBL/GenBank/DDBJ whole genome shotgun (WGS) entry which is preliminary data.</text>
</comment>
<feature type="compositionally biased region" description="Basic and acidic residues" evidence="1">
    <location>
        <begin position="87"/>
        <end position="97"/>
    </location>
</feature>
<protein>
    <submittedName>
        <fullName evidence="3">Uncharacterized protein</fullName>
    </submittedName>
</protein>
<gene>
    <name evidence="3" type="ORF">FOY51_02280</name>
</gene>
<name>A0A5A7SHY2_9NOCA</name>
<keyword evidence="2" id="KW-0812">Transmembrane</keyword>
<accession>A0A5A7SHY2</accession>
<keyword evidence="4" id="KW-1185">Reference proteome</keyword>
<evidence type="ECO:0000256" key="2">
    <source>
        <dbReference type="SAM" id="Phobius"/>
    </source>
</evidence>
<keyword evidence="2" id="KW-0472">Membrane</keyword>
<keyword evidence="2" id="KW-1133">Transmembrane helix</keyword>
<evidence type="ECO:0000313" key="3">
    <source>
        <dbReference type="EMBL" id="KAA0024782.1"/>
    </source>
</evidence>
<feature type="compositionally biased region" description="Polar residues" evidence="1">
    <location>
        <begin position="76"/>
        <end position="86"/>
    </location>
</feature>